<gene>
    <name evidence="1" type="ORF">KIW84_074958</name>
</gene>
<dbReference type="Gene3D" id="3.90.1100.10">
    <property type="match status" value="1"/>
</dbReference>
<comment type="caution">
    <text evidence="1">The sequence shown here is derived from an EMBL/GenBank/DDBJ whole genome shotgun (WGS) entry which is preliminary data.</text>
</comment>
<dbReference type="Proteomes" id="UP001058974">
    <property type="component" value="Chromosome 7"/>
</dbReference>
<dbReference type="EMBL" id="JAMSHJ010000007">
    <property type="protein sequence ID" value="KAI5389493.1"/>
    <property type="molecule type" value="Genomic_DNA"/>
</dbReference>
<dbReference type="Gramene" id="Psat07G0495800-T1">
    <property type="protein sequence ID" value="KAI5389493.1"/>
    <property type="gene ID" value="KIW84_074958"/>
</dbReference>
<sequence>MTKVFKQSDKSKNVSGAKAMHYSQFRMLCPGDTRMKACGVVRSLALMTHVTTDVEKDCSIGVVLQRSSYVSAFAHKIKVFKQSDKSKYVSGAKAMHYSQRSSFVSALAHMTKVFKQSDKSKNVSGAKAMHYSQVLQSSSYVSAFPHMTKVFKQSDKSRNISGAKSMHYSHVICVPVGNFLDRSLFMALFDPRS</sequence>
<name>A0A9D4VU50_PEA</name>
<dbReference type="SUPFAM" id="SSF64484">
    <property type="entry name" value="beta and beta-prime subunits of DNA dependent RNA-polymerase"/>
    <property type="match status" value="1"/>
</dbReference>
<protein>
    <submittedName>
        <fullName evidence="1">Uncharacterized protein</fullName>
    </submittedName>
</protein>
<accession>A0A9D4VU50</accession>
<reference evidence="1 2" key="1">
    <citation type="journal article" date="2022" name="Nat. Genet.">
        <title>Improved pea reference genome and pan-genome highlight genomic features and evolutionary characteristics.</title>
        <authorList>
            <person name="Yang T."/>
            <person name="Liu R."/>
            <person name="Luo Y."/>
            <person name="Hu S."/>
            <person name="Wang D."/>
            <person name="Wang C."/>
            <person name="Pandey M.K."/>
            <person name="Ge S."/>
            <person name="Xu Q."/>
            <person name="Li N."/>
            <person name="Li G."/>
            <person name="Huang Y."/>
            <person name="Saxena R.K."/>
            <person name="Ji Y."/>
            <person name="Li M."/>
            <person name="Yan X."/>
            <person name="He Y."/>
            <person name="Liu Y."/>
            <person name="Wang X."/>
            <person name="Xiang C."/>
            <person name="Varshney R.K."/>
            <person name="Ding H."/>
            <person name="Gao S."/>
            <person name="Zong X."/>
        </authorList>
    </citation>
    <scope>NUCLEOTIDE SEQUENCE [LARGE SCALE GENOMIC DNA]</scope>
    <source>
        <strain evidence="1 2">cv. Zhongwan 6</strain>
    </source>
</reference>
<evidence type="ECO:0000313" key="2">
    <source>
        <dbReference type="Proteomes" id="UP001058974"/>
    </source>
</evidence>
<evidence type="ECO:0000313" key="1">
    <source>
        <dbReference type="EMBL" id="KAI5389493.1"/>
    </source>
</evidence>
<dbReference type="AlphaFoldDB" id="A0A9D4VU50"/>
<organism evidence="1 2">
    <name type="scientific">Pisum sativum</name>
    <name type="common">Garden pea</name>
    <name type="synonym">Lathyrus oleraceus</name>
    <dbReference type="NCBI Taxonomy" id="3888"/>
    <lineage>
        <taxon>Eukaryota</taxon>
        <taxon>Viridiplantae</taxon>
        <taxon>Streptophyta</taxon>
        <taxon>Embryophyta</taxon>
        <taxon>Tracheophyta</taxon>
        <taxon>Spermatophyta</taxon>
        <taxon>Magnoliopsida</taxon>
        <taxon>eudicotyledons</taxon>
        <taxon>Gunneridae</taxon>
        <taxon>Pentapetalae</taxon>
        <taxon>rosids</taxon>
        <taxon>fabids</taxon>
        <taxon>Fabales</taxon>
        <taxon>Fabaceae</taxon>
        <taxon>Papilionoideae</taxon>
        <taxon>50 kb inversion clade</taxon>
        <taxon>NPAAA clade</taxon>
        <taxon>Hologalegina</taxon>
        <taxon>IRL clade</taxon>
        <taxon>Fabeae</taxon>
        <taxon>Lathyrus</taxon>
    </lineage>
</organism>
<keyword evidence="2" id="KW-1185">Reference proteome</keyword>
<proteinExistence type="predicted"/>